<gene>
    <name evidence="1" type="ORF">HanXRQr2_Chr05g0204351</name>
</gene>
<dbReference type="EMBL" id="MNCJ02000320">
    <property type="protein sequence ID" value="KAF5805044.1"/>
    <property type="molecule type" value="Genomic_DNA"/>
</dbReference>
<proteinExistence type="predicted"/>
<name>A0A9K3IXH1_HELAN</name>
<accession>A0A9K3IXH1</accession>
<organism evidence="1 2">
    <name type="scientific">Helianthus annuus</name>
    <name type="common">Common sunflower</name>
    <dbReference type="NCBI Taxonomy" id="4232"/>
    <lineage>
        <taxon>Eukaryota</taxon>
        <taxon>Viridiplantae</taxon>
        <taxon>Streptophyta</taxon>
        <taxon>Embryophyta</taxon>
        <taxon>Tracheophyta</taxon>
        <taxon>Spermatophyta</taxon>
        <taxon>Magnoliopsida</taxon>
        <taxon>eudicotyledons</taxon>
        <taxon>Gunneridae</taxon>
        <taxon>Pentapetalae</taxon>
        <taxon>asterids</taxon>
        <taxon>campanulids</taxon>
        <taxon>Asterales</taxon>
        <taxon>Asteraceae</taxon>
        <taxon>Asteroideae</taxon>
        <taxon>Heliantheae alliance</taxon>
        <taxon>Heliantheae</taxon>
        <taxon>Helianthus</taxon>
    </lineage>
</organism>
<keyword evidence="2" id="KW-1185">Reference proteome</keyword>
<dbReference type="Gramene" id="mRNA:HanXRQr2_Chr05g0204351">
    <property type="protein sequence ID" value="mRNA:HanXRQr2_Chr05g0204351"/>
    <property type="gene ID" value="HanXRQr2_Chr05g0204351"/>
</dbReference>
<protein>
    <submittedName>
        <fullName evidence="1">Uncharacterized protein</fullName>
    </submittedName>
</protein>
<dbReference type="AlphaFoldDB" id="A0A9K3IXH1"/>
<reference evidence="1" key="1">
    <citation type="journal article" date="2017" name="Nature">
        <title>The sunflower genome provides insights into oil metabolism, flowering and Asterid evolution.</title>
        <authorList>
            <person name="Badouin H."/>
            <person name="Gouzy J."/>
            <person name="Grassa C.J."/>
            <person name="Murat F."/>
            <person name="Staton S.E."/>
            <person name="Cottret L."/>
            <person name="Lelandais-Briere C."/>
            <person name="Owens G.L."/>
            <person name="Carrere S."/>
            <person name="Mayjonade B."/>
            <person name="Legrand L."/>
            <person name="Gill N."/>
            <person name="Kane N.C."/>
            <person name="Bowers J.E."/>
            <person name="Hubner S."/>
            <person name="Bellec A."/>
            <person name="Berard A."/>
            <person name="Berges H."/>
            <person name="Blanchet N."/>
            <person name="Boniface M.C."/>
            <person name="Brunel D."/>
            <person name="Catrice O."/>
            <person name="Chaidir N."/>
            <person name="Claudel C."/>
            <person name="Donnadieu C."/>
            <person name="Faraut T."/>
            <person name="Fievet G."/>
            <person name="Helmstetter N."/>
            <person name="King M."/>
            <person name="Knapp S.J."/>
            <person name="Lai Z."/>
            <person name="Le Paslier M.C."/>
            <person name="Lippi Y."/>
            <person name="Lorenzon L."/>
            <person name="Mandel J.R."/>
            <person name="Marage G."/>
            <person name="Marchand G."/>
            <person name="Marquand E."/>
            <person name="Bret-Mestries E."/>
            <person name="Morien E."/>
            <person name="Nambeesan S."/>
            <person name="Nguyen T."/>
            <person name="Pegot-Espagnet P."/>
            <person name="Pouilly N."/>
            <person name="Raftis F."/>
            <person name="Sallet E."/>
            <person name="Schiex T."/>
            <person name="Thomas J."/>
            <person name="Vandecasteele C."/>
            <person name="Vares D."/>
            <person name="Vear F."/>
            <person name="Vautrin S."/>
            <person name="Crespi M."/>
            <person name="Mangin B."/>
            <person name="Burke J.M."/>
            <person name="Salse J."/>
            <person name="Munos S."/>
            <person name="Vincourt P."/>
            <person name="Rieseberg L.H."/>
            <person name="Langlade N.B."/>
        </authorList>
    </citation>
    <scope>NUCLEOTIDE SEQUENCE</scope>
    <source>
        <tissue evidence="1">Leaves</tissue>
    </source>
</reference>
<reference evidence="1" key="2">
    <citation type="submission" date="2020-06" db="EMBL/GenBank/DDBJ databases">
        <title>Helianthus annuus Genome sequencing and assembly Release 2.</title>
        <authorList>
            <person name="Gouzy J."/>
            <person name="Langlade N."/>
            <person name="Munos S."/>
        </authorList>
    </citation>
    <scope>NUCLEOTIDE SEQUENCE</scope>
    <source>
        <tissue evidence="1">Leaves</tissue>
    </source>
</reference>
<comment type="caution">
    <text evidence="1">The sequence shown here is derived from an EMBL/GenBank/DDBJ whole genome shotgun (WGS) entry which is preliminary data.</text>
</comment>
<evidence type="ECO:0000313" key="2">
    <source>
        <dbReference type="Proteomes" id="UP000215914"/>
    </source>
</evidence>
<sequence>MISVRVKLRNRESSEDLFFNSNDYQFYCFIIFAEGRLYFKQA</sequence>
<dbReference type="Proteomes" id="UP000215914">
    <property type="component" value="Unassembled WGS sequence"/>
</dbReference>
<evidence type="ECO:0000313" key="1">
    <source>
        <dbReference type="EMBL" id="KAF5805044.1"/>
    </source>
</evidence>